<gene>
    <name evidence="2" type="ordered locus">MK1305</name>
</gene>
<dbReference type="RefSeq" id="WP_011019673.1">
    <property type="nucleotide sequence ID" value="NC_003551.1"/>
</dbReference>
<organism evidence="2 3">
    <name type="scientific">Methanopyrus kandleri (strain AV19 / DSM 6324 / JCM 9639 / NBRC 100938)</name>
    <dbReference type="NCBI Taxonomy" id="190192"/>
    <lineage>
        <taxon>Archaea</taxon>
        <taxon>Methanobacteriati</taxon>
        <taxon>Methanobacteriota</taxon>
        <taxon>Methanomada group</taxon>
        <taxon>Methanopyri</taxon>
        <taxon>Methanopyrales</taxon>
        <taxon>Methanopyraceae</taxon>
        <taxon>Methanopyrus</taxon>
    </lineage>
</organism>
<dbReference type="Proteomes" id="UP000001826">
    <property type="component" value="Chromosome"/>
</dbReference>
<dbReference type="KEGG" id="mka:MK1305"/>
<feature type="transmembrane region" description="Helical" evidence="1">
    <location>
        <begin position="152"/>
        <end position="174"/>
    </location>
</feature>
<proteinExistence type="predicted"/>
<feature type="transmembrane region" description="Helical" evidence="1">
    <location>
        <begin position="447"/>
        <end position="470"/>
    </location>
</feature>
<feature type="transmembrane region" description="Helical" evidence="1">
    <location>
        <begin position="265"/>
        <end position="287"/>
    </location>
</feature>
<feature type="transmembrane region" description="Helical" evidence="1">
    <location>
        <begin position="124"/>
        <end position="145"/>
    </location>
</feature>
<dbReference type="PaxDb" id="190192-MK1305"/>
<accession>Q8TVT3</accession>
<dbReference type="HOGENOM" id="CLU_557379_0_0_2"/>
<dbReference type="EnsemblBacteria" id="AAM02518">
    <property type="protein sequence ID" value="AAM02518"/>
    <property type="gene ID" value="MK1305"/>
</dbReference>
<dbReference type="OrthoDB" id="376658at2157"/>
<keyword evidence="1" id="KW-1133">Transmembrane helix</keyword>
<sequence length="509" mass="55589">MGFLSDAIDKVIRGVRRGRADLKSVVRSALLFTPVWSVITLLALLESMSFNDLPRLSFGLIVGLLSSSPFQVLGSRMVADARYLGVLSPVIGVLALLAVVYPPVPYLLSRLLSESFGLKLSHDVVLAAELTGIVYTLTCMVAASWKEYRWKAVLQIVASWTAFSVAFAVLAAVTSDVLRSFVLSSSLLAITLTASLVANARKHLENPPEITKEYLVGCLVVAAAAALDYFVIALSSIAYYAMMFFDKIVIWCGRGFPYPPLDVPASVGMVPLLAGTFAAGIFWIDVGDDLDRIYRVESRELEEIGRRMFLQFIKGAGIALALSGVLALVTASFVRPRFHYWMSGDVAYLLGPVLKASSALIHAVSAVPVPPFGNLATLVKWIERQLAGANPDLLVLYLLGSVPGALVVYTYPQLITFRREIEATVALSLVPIAELLAWHRWGVKWLALGYLMGTCASATVCALTAVRMWLNLHTEAYRVLSYNNFVSYVIEVQRHGGEEVRPRDPTIRG</sequence>
<dbReference type="STRING" id="190192.MK1305"/>
<reference evidence="2 3" key="1">
    <citation type="journal article" date="2002" name="Proc. Natl. Acad. Sci. U.S.A.">
        <title>The complete genome of hyperthermophile Methanopyrus kandleri AV19 and monophyly of archaeal methanogens.</title>
        <authorList>
            <person name="Slesarev A.I."/>
            <person name="Mezhevaya K.V."/>
            <person name="Makarova K.S."/>
            <person name="Polushin N.N."/>
            <person name="Shcherbinina O.V."/>
            <person name="Shakhova V.V."/>
            <person name="Belova G.I."/>
            <person name="Aravind L."/>
            <person name="Natale D.A."/>
            <person name="Rogozin I.B."/>
            <person name="Tatusov R.L."/>
            <person name="Wolf Y.I."/>
            <person name="Stetter K.O."/>
            <person name="Malykh A.G."/>
            <person name="Koonin E.V."/>
            <person name="Kozyavkin S.A."/>
        </authorList>
    </citation>
    <scope>NUCLEOTIDE SEQUENCE [LARGE SCALE GENOMIC DNA]</scope>
    <source>
        <strain evidence="3">AV19 / DSM 6324 / JCM 9639 / NBRC 100938</strain>
    </source>
</reference>
<evidence type="ECO:0000313" key="3">
    <source>
        <dbReference type="Proteomes" id="UP000001826"/>
    </source>
</evidence>
<protein>
    <submittedName>
        <fullName evidence="2">Uncharacterized membrane protein specific for M.kandleri, MK-16 family</fullName>
    </submittedName>
</protein>
<feature type="transmembrane region" description="Helical" evidence="1">
    <location>
        <begin position="56"/>
        <end position="74"/>
    </location>
</feature>
<dbReference type="EMBL" id="AE009439">
    <property type="protein sequence ID" value="AAM02518.1"/>
    <property type="molecule type" value="Genomic_DNA"/>
</dbReference>
<feature type="transmembrane region" description="Helical" evidence="1">
    <location>
        <begin position="86"/>
        <end position="104"/>
    </location>
</feature>
<feature type="transmembrane region" description="Helical" evidence="1">
    <location>
        <begin position="219"/>
        <end position="245"/>
    </location>
</feature>
<feature type="transmembrane region" description="Helical" evidence="1">
    <location>
        <begin position="25"/>
        <end position="44"/>
    </location>
</feature>
<evidence type="ECO:0000256" key="1">
    <source>
        <dbReference type="SAM" id="Phobius"/>
    </source>
</evidence>
<keyword evidence="1" id="KW-0472">Membrane</keyword>
<feature type="transmembrane region" description="Helical" evidence="1">
    <location>
        <begin position="308"/>
        <end position="334"/>
    </location>
</feature>
<dbReference type="InParanoid" id="Q8TVT3"/>
<feature type="transmembrane region" description="Helical" evidence="1">
    <location>
        <begin position="394"/>
        <end position="411"/>
    </location>
</feature>
<keyword evidence="1" id="KW-0812">Transmembrane</keyword>
<dbReference type="AlphaFoldDB" id="Q8TVT3"/>
<feature type="transmembrane region" description="Helical" evidence="1">
    <location>
        <begin position="180"/>
        <end position="198"/>
    </location>
</feature>
<name>Q8TVT3_METKA</name>
<evidence type="ECO:0000313" key="2">
    <source>
        <dbReference type="EMBL" id="AAM02518.1"/>
    </source>
</evidence>
<keyword evidence="3" id="KW-1185">Reference proteome</keyword>
<dbReference type="GeneID" id="1477900"/>